<keyword evidence="2" id="KW-1185">Reference proteome</keyword>
<evidence type="ECO:0000313" key="3">
    <source>
        <dbReference type="WBParaSite" id="PSAMB.scaffold6237size9899.g28132.t1"/>
    </source>
</evidence>
<evidence type="ECO:0000313" key="2">
    <source>
        <dbReference type="Proteomes" id="UP000887566"/>
    </source>
</evidence>
<evidence type="ECO:0000256" key="1">
    <source>
        <dbReference type="SAM" id="MobiDB-lite"/>
    </source>
</evidence>
<name>A0A914X1A0_9BILA</name>
<feature type="region of interest" description="Disordered" evidence="1">
    <location>
        <begin position="1"/>
        <end position="147"/>
    </location>
</feature>
<organism evidence="2 3">
    <name type="scientific">Plectus sambesii</name>
    <dbReference type="NCBI Taxonomy" id="2011161"/>
    <lineage>
        <taxon>Eukaryota</taxon>
        <taxon>Metazoa</taxon>
        <taxon>Ecdysozoa</taxon>
        <taxon>Nematoda</taxon>
        <taxon>Chromadorea</taxon>
        <taxon>Plectida</taxon>
        <taxon>Plectina</taxon>
        <taxon>Plectoidea</taxon>
        <taxon>Plectidae</taxon>
        <taxon>Plectus</taxon>
    </lineage>
</organism>
<protein>
    <submittedName>
        <fullName evidence="3">Uncharacterized protein</fullName>
    </submittedName>
</protein>
<dbReference type="WBParaSite" id="PSAMB.scaffold6237size9899.g28132.t1">
    <property type="protein sequence ID" value="PSAMB.scaffold6237size9899.g28132.t1"/>
    <property type="gene ID" value="PSAMB.scaffold6237size9899.g28132"/>
</dbReference>
<feature type="compositionally biased region" description="Basic residues" evidence="1">
    <location>
        <begin position="62"/>
        <end position="79"/>
    </location>
</feature>
<proteinExistence type="predicted"/>
<sequence length="162" mass="18655">MEARTSDSQGDRPPPQRPKVVDKEERRGSRRRVKTGGRSDGSNGNVVGDCVTSCASGDFYGRRRQRARRRRRRRPPTRTKQRDLAHSATHPDGADAPTQRTSCRQARRAPVWRAFENPPEQPAFRDTHTHAHSVPRDNGRRRSKSKVREILAREFAREARRQ</sequence>
<dbReference type="AlphaFoldDB" id="A0A914X1A0"/>
<reference evidence="3" key="1">
    <citation type="submission" date="2022-11" db="UniProtKB">
        <authorList>
            <consortium name="WormBaseParasite"/>
        </authorList>
    </citation>
    <scope>IDENTIFICATION</scope>
</reference>
<dbReference type="Proteomes" id="UP000887566">
    <property type="component" value="Unplaced"/>
</dbReference>
<accession>A0A914X1A0</accession>
<feature type="compositionally biased region" description="Basic and acidic residues" evidence="1">
    <location>
        <begin position="123"/>
        <end position="147"/>
    </location>
</feature>